<keyword evidence="5" id="KW-1185">Reference proteome</keyword>
<dbReference type="InterPro" id="IPR010985">
    <property type="entry name" value="Ribbon_hlx_hlx"/>
</dbReference>
<organism evidence="2 4">
    <name type="scientific">Pseudomonas piscis</name>
    <dbReference type="NCBI Taxonomy" id="2614538"/>
    <lineage>
        <taxon>Bacteria</taxon>
        <taxon>Pseudomonadati</taxon>
        <taxon>Pseudomonadota</taxon>
        <taxon>Gammaproteobacteria</taxon>
        <taxon>Pseudomonadales</taxon>
        <taxon>Pseudomonadaceae</taxon>
        <taxon>Pseudomonas</taxon>
    </lineage>
</organism>
<evidence type="ECO:0000313" key="2">
    <source>
        <dbReference type="EMBL" id="MQA56818.1"/>
    </source>
</evidence>
<accession>A0A7X1U781</accession>
<dbReference type="RefSeq" id="WP_022639593.1">
    <property type="nucleotide sequence ID" value="NZ_AVOY01000027.1"/>
</dbReference>
<dbReference type="AlphaFoldDB" id="U7A0F3"/>
<reference evidence="3 5" key="2">
    <citation type="journal article" date="2023" name="Access Microbiol">
        <title>The genome of a steinernematid-associated Pseudomonas piscis bacterium encodes the biosynthesis of insect toxins.</title>
        <authorList>
            <person name="Awori R.M."/>
            <person name="Hendre P."/>
            <person name="Amugune N.O."/>
        </authorList>
    </citation>
    <scope>NUCLEOTIDE SEQUENCE [LARGE SCALE GENOMIC DNA]</scope>
    <source>
        <strain evidence="3 5">75</strain>
    </source>
</reference>
<dbReference type="Proteomes" id="UP000486534">
    <property type="component" value="Unassembled WGS sequence"/>
</dbReference>
<reference evidence="2 4" key="1">
    <citation type="submission" date="2019-10" db="EMBL/GenBank/DDBJ databases">
        <title>Pseudomonas dajingensis sp. nov., isolated from the profound head ulcers of farmed Murray cod (Maccullochella peelii peelii).</title>
        <authorList>
            <person name="Liu Y."/>
        </authorList>
    </citation>
    <scope>NUCLEOTIDE SEQUENCE [LARGE SCALE GENOMIC DNA]</scope>
    <source>
        <strain evidence="2 4">MC042</strain>
    </source>
</reference>
<evidence type="ECO:0000313" key="5">
    <source>
        <dbReference type="Proteomes" id="UP001237292"/>
    </source>
</evidence>
<dbReference type="InterPro" id="IPR013321">
    <property type="entry name" value="Arc_rbn_hlx_hlx"/>
</dbReference>
<evidence type="ECO:0000313" key="4">
    <source>
        <dbReference type="Proteomes" id="UP000486534"/>
    </source>
</evidence>
<gene>
    <name evidence="2" type="ORF">GDH07_26200</name>
    <name evidence="3" type="ORF">QL104_20170</name>
</gene>
<accession>U7A0F3</accession>
<evidence type="ECO:0000313" key="3">
    <source>
        <dbReference type="EMBL" id="WMN15673.1"/>
    </source>
</evidence>
<protein>
    <submittedName>
        <fullName evidence="2">Arc family DNA-binding protein</fullName>
    </submittedName>
</protein>
<evidence type="ECO:0000259" key="1">
    <source>
        <dbReference type="Pfam" id="PF03869"/>
    </source>
</evidence>
<dbReference type="EMBL" id="CP133164">
    <property type="protein sequence ID" value="WMN15673.1"/>
    <property type="molecule type" value="Genomic_DNA"/>
</dbReference>
<dbReference type="Gene3D" id="1.10.1220.10">
    <property type="entry name" value="Met repressor-like"/>
    <property type="match status" value="1"/>
</dbReference>
<dbReference type="SUPFAM" id="SSF47598">
    <property type="entry name" value="Ribbon-helix-helix"/>
    <property type="match status" value="1"/>
</dbReference>
<dbReference type="GO" id="GO:0006355">
    <property type="term" value="P:regulation of DNA-templated transcription"/>
    <property type="evidence" value="ECO:0007669"/>
    <property type="project" value="InterPro"/>
</dbReference>
<dbReference type="InterPro" id="IPR005569">
    <property type="entry name" value="Arc_DNA-bd_dom"/>
</dbReference>
<dbReference type="GO" id="GO:0003677">
    <property type="term" value="F:DNA binding"/>
    <property type="evidence" value="ECO:0007669"/>
    <property type="project" value="UniProtKB-KW"/>
</dbReference>
<feature type="domain" description="Arc-like DNA binding" evidence="1">
    <location>
        <begin position="6"/>
        <end position="45"/>
    </location>
</feature>
<dbReference type="Proteomes" id="UP001237292">
    <property type="component" value="Chromosome"/>
</dbReference>
<sequence>MRAQVQKFIVRLPDDLHAQVKRVARQENRSMNHEIVDRLEKSLANDDARNIDDKLVALLLRRVEFLERQIETLQKASEESKR</sequence>
<dbReference type="EMBL" id="WHUV01000005">
    <property type="protein sequence ID" value="MQA56818.1"/>
    <property type="molecule type" value="Genomic_DNA"/>
</dbReference>
<proteinExistence type="predicted"/>
<keyword evidence="2" id="KW-0238">DNA-binding</keyword>
<name>U7A0F3_9PSED</name>
<dbReference type="Pfam" id="PF03869">
    <property type="entry name" value="Arc"/>
    <property type="match status" value="1"/>
</dbReference>